<protein>
    <submittedName>
        <fullName evidence="2">Uncharacterized protein</fullName>
    </submittedName>
</protein>
<proteinExistence type="predicted"/>
<dbReference type="EMBL" id="CACRZD030000005">
    <property type="protein sequence ID" value="CAA6659983.1"/>
    <property type="molecule type" value="Genomic_DNA"/>
</dbReference>
<sequence>MDLWEKLVHPVKRAFVAGTPAAGEGGRPVRTGMEKLHDDVQSCGYEDVQVMWEMLRTEMEVSAGAGKRRRPFVRLDRLGGPAGQPPHYWPGEALAPPSLAEDETGGAFSCNRDLSK</sequence>
<evidence type="ECO:0000256" key="1">
    <source>
        <dbReference type="SAM" id="MobiDB-lite"/>
    </source>
</evidence>
<keyword evidence="3" id="KW-1185">Reference proteome</keyword>
<dbReference type="AlphaFoldDB" id="A0A7I8ISP8"/>
<accession>A0A7I8ISP8</accession>
<dbReference type="PANTHER" id="PTHR33181:SF19">
    <property type="entry name" value="OS04G0658200 PROTEIN"/>
    <property type="match status" value="1"/>
</dbReference>
<evidence type="ECO:0000313" key="3">
    <source>
        <dbReference type="Proteomes" id="UP001189122"/>
    </source>
</evidence>
<dbReference type="Proteomes" id="UP001189122">
    <property type="component" value="Unassembled WGS sequence"/>
</dbReference>
<dbReference type="EMBL" id="LR743592">
    <property type="protein sequence ID" value="CAA2620234.1"/>
    <property type="molecule type" value="Genomic_DNA"/>
</dbReference>
<dbReference type="PANTHER" id="PTHR33181">
    <property type="entry name" value="OS01G0778500 PROTEIN"/>
    <property type="match status" value="1"/>
</dbReference>
<organism evidence="2">
    <name type="scientific">Spirodela intermedia</name>
    <name type="common">Intermediate duckweed</name>
    <dbReference type="NCBI Taxonomy" id="51605"/>
    <lineage>
        <taxon>Eukaryota</taxon>
        <taxon>Viridiplantae</taxon>
        <taxon>Streptophyta</taxon>
        <taxon>Embryophyta</taxon>
        <taxon>Tracheophyta</taxon>
        <taxon>Spermatophyta</taxon>
        <taxon>Magnoliopsida</taxon>
        <taxon>Liliopsida</taxon>
        <taxon>Araceae</taxon>
        <taxon>Lemnoideae</taxon>
        <taxon>Spirodela</taxon>
    </lineage>
</organism>
<name>A0A7I8ISP8_SPIIN</name>
<evidence type="ECO:0000313" key="2">
    <source>
        <dbReference type="EMBL" id="CAA2620234.1"/>
    </source>
</evidence>
<reference evidence="2 3" key="1">
    <citation type="submission" date="2019-12" db="EMBL/GenBank/DDBJ databases">
        <authorList>
            <person name="Scholz U."/>
            <person name="Mascher M."/>
            <person name="Fiebig A."/>
        </authorList>
    </citation>
    <scope>NUCLEOTIDE SEQUENCE</scope>
</reference>
<gene>
    <name evidence="2" type="ORF">SI7747_05006403</name>
</gene>
<feature type="region of interest" description="Disordered" evidence="1">
    <location>
        <begin position="76"/>
        <end position="116"/>
    </location>
</feature>